<gene>
    <name evidence="2" type="ORF">CVT25_011893</name>
</gene>
<reference evidence="2 3" key="1">
    <citation type="journal article" date="2018" name="Evol. Lett.">
        <title>Horizontal gene cluster transfer increased hallucinogenic mushroom diversity.</title>
        <authorList>
            <person name="Reynolds H.T."/>
            <person name="Vijayakumar V."/>
            <person name="Gluck-Thaler E."/>
            <person name="Korotkin H.B."/>
            <person name="Matheny P.B."/>
            <person name="Slot J.C."/>
        </authorList>
    </citation>
    <scope>NUCLEOTIDE SEQUENCE [LARGE SCALE GENOMIC DNA]</scope>
    <source>
        <strain evidence="2 3">2631</strain>
    </source>
</reference>
<feature type="region of interest" description="Disordered" evidence="1">
    <location>
        <begin position="126"/>
        <end position="160"/>
    </location>
</feature>
<organism evidence="2 3">
    <name type="scientific">Psilocybe cyanescens</name>
    <dbReference type="NCBI Taxonomy" id="93625"/>
    <lineage>
        <taxon>Eukaryota</taxon>
        <taxon>Fungi</taxon>
        <taxon>Dikarya</taxon>
        <taxon>Basidiomycota</taxon>
        <taxon>Agaricomycotina</taxon>
        <taxon>Agaricomycetes</taxon>
        <taxon>Agaricomycetidae</taxon>
        <taxon>Agaricales</taxon>
        <taxon>Agaricineae</taxon>
        <taxon>Strophariaceae</taxon>
        <taxon>Psilocybe</taxon>
    </lineage>
</organism>
<feature type="compositionally biased region" description="Low complexity" evidence="1">
    <location>
        <begin position="65"/>
        <end position="93"/>
    </location>
</feature>
<evidence type="ECO:0000313" key="3">
    <source>
        <dbReference type="Proteomes" id="UP000283269"/>
    </source>
</evidence>
<feature type="compositionally biased region" description="Basic and acidic residues" evidence="1">
    <location>
        <begin position="135"/>
        <end position="159"/>
    </location>
</feature>
<comment type="caution">
    <text evidence="2">The sequence shown here is derived from an EMBL/GenBank/DDBJ whole genome shotgun (WGS) entry which is preliminary data.</text>
</comment>
<dbReference type="Proteomes" id="UP000283269">
    <property type="component" value="Unassembled WGS sequence"/>
</dbReference>
<evidence type="ECO:0000256" key="1">
    <source>
        <dbReference type="SAM" id="MobiDB-lite"/>
    </source>
</evidence>
<name>A0A409WIR2_PSICY</name>
<sequence length="202" mass="21587">MRASNFFDFLAEYPNSGPQTPSEACGDTSRQARAPDRARFVSVHHTLILPPTPASPLSPTPAPAPTRAQARAQSRSRSTSTSPARSPPLASARAAAALSSSALPSPSVLHLDLDLDGLGIDSNGFDSMDGSVDDNSDRDGHGIDPDRNGHDVDSERESFEMGYEQQLERQQVAYAEGEGLASGKRPRTARYGMIMIGQHMPD</sequence>
<keyword evidence="3" id="KW-1185">Reference proteome</keyword>
<dbReference type="InParanoid" id="A0A409WIR2"/>
<evidence type="ECO:0000313" key="2">
    <source>
        <dbReference type="EMBL" id="PPQ78418.1"/>
    </source>
</evidence>
<feature type="region of interest" description="Disordered" evidence="1">
    <location>
        <begin position="12"/>
        <end position="33"/>
    </location>
</feature>
<feature type="compositionally biased region" description="Pro residues" evidence="1">
    <location>
        <begin position="50"/>
        <end position="64"/>
    </location>
</feature>
<dbReference type="AlphaFoldDB" id="A0A409WIR2"/>
<accession>A0A409WIR2</accession>
<protein>
    <submittedName>
        <fullName evidence="2">Uncharacterized protein</fullName>
    </submittedName>
</protein>
<proteinExistence type="predicted"/>
<feature type="region of interest" description="Disordered" evidence="1">
    <location>
        <begin position="48"/>
        <end position="93"/>
    </location>
</feature>
<dbReference type="EMBL" id="NHYD01003419">
    <property type="protein sequence ID" value="PPQ78418.1"/>
    <property type="molecule type" value="Genomic_DNA"/>
</dbReference>